<name>E9SZH2_RHOHA</name>
<keyword evidence="2" id="KW-1185">Reference proteome</keyword>
<evidence type="ECO:0000313" key="1">
    <source>
        <dbReference type="EMBL" id="EGD24929.1"/>
    </source>
</evidence>
<reference evidence="1" key="1">
    <citation type="submission" date="2011-01" db="EMBL/GenBank/DDBJ databases">
        <authorList>
            <person name="Muzny D."/>
            <person name="Qin X."/>
            <person name="Buhay C."/>
            <person name="Dugan-Rocha S."/>
            <person name="Ding Y."/>
            <person name="Chen G."/>
            <person name="Hawes A."/>
            <person name="Holder M."/>
            <person name="Jhangiani S."/>
            <person name="Johnson A."/>
            <person name="Khan Z."/>
            <person name="Li Z."/>
            <person name="Liu W."/>
            <person name="Liu X."/>
            <person name="Perez L."/>
            <person name="Shen H."/>
            <person name="Wang Q."/>
            <person name="Watt J."/>
            <person name="Xi L."/>
            <person name="Xin Y."/>
            <person name="Zhou J."/>
            <person name="Deng J."/>
            <person name="Jiang H."/>
            <person name="Liu Y."/>
            <person name="Qu J."/>
            <person name="Song X.-Z."/>
            <person name="Zhang L."/>
            <person name="Villasana D."/>
            <person name="Johnson A."/>
            <person name="Liu J."/>
            <person name="Liyanage D."/>
            <person name="Lorensuhewa L."/>
            <person name="Robinson T."/>
            <person name="Song A."/>
            <person name="Song B.-B."/>
            <person name="Dinh H."/>
            <person name="Thornton R."/>
            <person name="Coyle M."/>
            <person name="Francisco L."/>
            <person name="Jackson L."/>
            <person name="Javaid M."/>
            <person name="Korchina V."/>
            <person name="Kovar C."/>
            <person name="Mata R."/>
            <person name="Mathew T."/>
            <person name="Ngo R."/>
            <person name="Nguyen L."/>
            <person name="Nguyen N."/>
            <person name="Okwuonu G."/>
            <person name="Ongeri F."/>
            <person name="Pham C."/>
            <person name="Simmons D."/>
            <person name="Wilczek-Boney K."/>
            <person name="Hale W."/>
            <person name="Jakkamsetti A."/>
            <person name="Pham P."/>
            <person name="Ruth R."/>
            <person name="San Lucas F."/>
            <person name="Warren J."/>
            <person name="Zhang J."/>
            <person name="Zhao Z."/>
            <person name="Zhou C."/>
            <person name="Zhu D."/>
            <person name="Lee S."/>
            <person name="Bess C."/>
            <person name="Blankenburg K."/>
            <person name="Forbes L."/>
            <person name="Fu Q."/>
            <person name="Gubbala S."/>
            <person name="Hirani K."/>
            <person name="Jayaseelan J.C."/>
            <person name="Lara F."/>
            <person name="Munidasa M."/>
            <person name="Palculict T."/>
            <person name="Patil S."/>
            <person name="Pu L.-L."/>
            <person name="Saada N."/>
            <person name="Tang L."/>
            <person name="Weissenberger G."/>
            <person name="Zhu Y."/>
            <person name="Hemphill L."/>
            <person name="Shang Y."/>
            <person name="Youmans B."/>
            <person name="Ayvaz T."/>
            <person name="Ross M."/>
            <person name="Santibanez J."/>
            <person name="Aqrawi P."/>
            <person name="Gross S."/>
            <person name="Joshi V."/>
            <person name="Fowler G."/>
            <person name="Nazareth L."/>
            <person name="Reid J."/>
            <person name="Worley K."/>
            <person name="Petrosino J."/>
            <person name="Highlander S."/>
            <person name="Gibbs R."/>
        </authorList>
    </citation>
    <scope>NUCLEOTIDE SEQUENCE [LARGE SCALE GENOMIC DNA]</scope>
    <source>
        <strain evidence="1">ATCC 33707</strain>
    </source>
</reference>
<dbReference type="EMBL" id="ADNW02000007">
    <property type="protein sequence ID" value="EGD24929.1"/>
    <property type="molecule type" value="Genomic_DNA"/>
</dbReference>
<dbReference type="Proteomes" id="UP000004245">
    <property type="component" value="Unassembled WGS sequence"/>
</dbReference>
<sequence length="43" mass="4943">MSSSLQRPVRSTLYLREHDEQQDGSLVYWGPIEVVLDLQADPI</sequence>
<evidence type="ECO:0000313" key="2">
    <source>
        <dbReference type="Proteomes" id="UP000004245"/>
    </source>
</evidence>
<comment type="caution">
    <text evidence="1">The sequence shown here is derived from an EMBL/GenBank/DDBJ whole genome shotgun (WGS) entry which is preliminary data.</text>
</comment>
<organism evidence="1 2">
    <name type="scientific">Prescottella equi ATCC 33707</name>
    <dbReference type="NCBI Taxonomy" id="525370"/>
    <lineage>
        <taxon>Bacteria</taxon>
        <taxon>Bacillati</taxon>
        <taxon>Actinomycetota</taxon>
        <taxon>Actinomycetes</taxon>
        <taxon>Mycobacteriales</taxon>
        <taxon>Nocardiaceae</taxon>
        <taxon>Prescottella</taxon>
    </lineage>
</organism>
<dbReference type="HOGENOM" id="CLU_3238830_0_0_11"/>
<proteinExistence type="predicted"/>
<protein>
    <submittedName>
        <fullName evidence="1">Uncharacterized protein</fullName>
    </submittedName>
</protein>
<dbReference type="AlphaFoldDB" id="E9SZH2"/>
<gene>
    <name evidence="1" type="ORF">HMPREF0724_11464</name>
</gene>
<accession>E9SZH2</accession>